<dbReference type="SUPFAM" id="SSF88723">
    <property type="entry name" value="PIN domain-like"/>
    <property type="match status" value="1"/>
</dbReference>
<reference evidence="2" key="1">
    <citation type="journal article" date="2016" name="Front. Microbiol.">
        <title>Genomic Resource of Rice Seed Associated Bacteria.</title>
        <authorList>
            <person name="Midha S."/>
            <person name="Bansal K."/>
            <person name="Sharma S."/>
            <person name="Kumar N."/>
            <person name="Patil P.P."/>
            <person name="Chaudhry V."/>
            <person name="Patil P.B."/>
        </authorList>
    </citation>
    <scope>NUCLEOTIDE SEQUENCE [LARGE SCALE GENOMIC DNA]</scope>
    <source>
        <strain evidence="2">NS331</strain>
    </source>
</reference>
<proteinExistence type="predicted"/>
<dbReference type="EMBL" id="LDSL01000034">
    <property type="protein sequence ID" value="KTT25240.1"/>
    <property type="molecule type" value="Genomic_DNA"/>
</dbReference>
<dbReference type="Gene3D" id="3.40.50.1010">
    <property type="entry name" value="5'-nuclease"/>
    <property type="match status" value="1"/>
</dbReference>
<evidence type="ECO:0000313" key="3">
    <source>
        <dbReference type="Proteomes" id="UP000072741"/>
    </source>
</evidence>
<sequence length="144" mass="15908">MKPSVVLDTNVLVAGLSSRHGAANRLLHHLLDGAFVLLATPALWLEYEAVLKRDTIARMHGFSAAEVDTLLDTFAAFARAVRLHYLWRPQLNDAGDELVLELAVNGQADWLVTFNQADFARAAPRFGLRLATPAAFLSMLEKNR</sequence>
<evidence type="ECO:0000313" key="2">
    <source>
        <dbReference type="EMBL" id="KTT25240.1"/>
    </source>
</evidence>
<dbReference type="AlphaFoldDB" id="A0A147H5J4"/>
<dbReference type="PANTHER" id="PTHR34610:SF3">
    <property type="entry name" value="SSL7007 PROTEIN"/>
    <property type="match status" value="1"/>
</dbReference>
<protein>
    <recommendedName>
        <fullName evidence="1">PIN domain-containing protein</fullName>
    </recommendedName>
</protein>
<dbReference type="InterPro" id="IPR002716">
    <property type="entry name" value="PIN_dom"/>
</dbReference>
<dbReference type="Pfam" id="PF13470">
    <property type="entry name" value="PIN_3"/>
    <property type="match status" value="1"/>
</dbReference>
<feature type="domain" description="PIN" evidence="1">
    <location>
        <begin position="5"/>
        <end position="117"/>
    </location>
</feature>
<name>A0A147H5J4_9BURK</name>
<dbReference type="Proteomes" id="UP000072741">
    <property type="component" value="Unassembled WGS sequence"/>
</dbReference>
<accession>A0A147H5J4</accession>
<dbReference type="PANTHER" id="PTHR34610">
    <property type="entry name" value="SSL7007 PROTEIN"/>
    <property type="match status" value="1"/>
</dbReference>
<organism evidence="2 3">
    <name type="scientific">Pseudacidovorax intermedius</name>
    <dbReference type="NCBI Taxonomy" id="433924"/>
    <lineage>
        <taxon>Bacteria</taxon>
        <taxon>Pseudomonadati</taxon>
        <taxon>Pseudomonadota</taxon>
        <taxon>Betaproteobacteria</taxon>
        <taxon>Burkholderiales</taxon>
        <taxon>Comamonadaceae</taxon>
        <taxon>Pseudacidovorax</taxon>
    </lineage>
</organism>
<dbReference type="RefSeq" id="WP_058640943.1">
    <property type="nucleotide sequence ID" value="NZ_LDSL01000034.1"/>
</dbReference>
<dbReference type="PATRIC" id="fig|433924.3.peg.2898"/>
<gene>
    <name evidence="2" type="ORF">NS331_05170</name>
</gene>
<dbReference type="NCBIfam" id="TIGR00305">
    <property type="entry name" value="putative toxin-antitoxin system toxin component, PIN family"/>
    <property type="match status" value="1"/>
</dbReference>
<keyword evidence="3" id="KW-1185">Reference proteome</keyword>
<dbReference type="InterPro" id="IPR002850">
    <property type="entry name" value="PIN_toxin-like"/>
</dbReference>
<evidence type="ECO:0000259" key="1">
    <source>
        <dbReference type="Pfam" id="PF13470"/>
    </source>
</evidence>
<comment type="caution">
    <text evidence="2">The sequence shown here is derived from an EMBL/GenBank/DDBJ whole genome shotgun (WGS) entry which is preliminary data.</text>
</comment>
<dbReference type="InterPro" id="IPR029060">
    <property type="entry name" value="PIN-like_dom_sf"/>
</dbReference>
<dbReference type="CDD" id="cd09854">
    <property type="entry name" value="PIN_VapC-like"/>
    <property type="match status" value="1"/>
</dbReference>
<dbReference type="OrthoDB" id="271187at2"/>